<sequence>MTSKPEAEDIFESFCDSHAVSWKRVPVEKTRTPDYIVSLNGQSFYFEVKQIDEDDNFKMSGGVSSRTVGAHIRQKILDSRKQIQVGAKHGAPSILLVYNNLDPMQLFGTEQHDFIAAMYGEMTVELKDSRIVDSYHGRNSLLRDDHNTSFSAVGHLRHSATGPIVRLYENSFARNSLNIVSLPPCFEVVYVEVTQRAA</sequence>
<dbReference type="AlphaFoldDB" id="A0A916J4K9"/>
<gene>
    <name evidence="1" type="ORF">GTOL_10977</name>
</gene>
<dbReference type="RefSeq" id="WP_220635094.1">
    <property type="nucleotide sequence ID" value="NZ_CAJQUM010000001.1"/>
</dbReference>
<dbReference type="EMBL" id="CAJQUM010000001">
    <property type="protein sequence ID" value="CAG4883095.1"/>
    <property type="molecule type" value="Genomic_DNA"/>
</dbReference>
<accession>A0A916J4K9</accession>
<reference evidence="1" key="1">
    <citation type="submission" date="2021-04" db="EMBL/GenBank/DDBJ databases">
        <authorList>
            <person name="Hornung B."/>
        </authorList>
    </citation>
    <scope>NUCLEOTIDE SEQUENCE</scope>
    <source>
        <strain evidence="1">G5G6</strain>
    </source>
</reference>
<name>A0A916J4K9_9PROT</name>
<dbReference type="Proteomes" id="UP000742786">
    <property type="component" value="Unassembled WGS sequence"/>
</dbReference>
<protein>
    <submittedName>
        <fullName evidence="1">Uncharacterized protein</fullName>
    </submittedName>
</protein>
<evidence type="ECO:0000313" key="1">
    <source>
        <dbReference type="EMBL" id="CAG4883095.1"/>
    </source>
</evidence>
<comment type="caution">
    <text evidence="1">The sequence shown here is derived from an EMBL/GenBank/DDBJ whole genome shotgun (WGS) entry which is preliminary data.</text>
</comment>
<organism evidence="1 2">
    <name type="scientific">Georgfuchsia toluolica</name>
    <dbReference type="NCBI Taxonomy" id="424218"/>
    <lineage>
        <taxon>Bacteria</taxon>
        <taxon>Pseudomonadati</taxon>
        <taxon>Pseudomonadota</taxon>
        <taxon>Betaproteobacteria</taxon>
        <taxon>Nitrosomonadales</taxon>
        <taxon>Sterolibacteriaceae</taxon>
        <taxon>Georgfuchsia</taxon>
    </lineage>
</organism>
<proteinExistence type="predicted"/>
<evidence type="ECO:0000313" key="2">
    <source>
        <dbReference type="Proteomes" id="UP000742786"/>
    </source>
</evidence>
<keyword evidence="2" id="KW-1185">Reference proteome</keyword>